<protein>
    <recommendedName>
        <fullName evidence="1">Peptidase M13 C-terminal domain-containing protein</fullName>
    </recommendedName>
</protein>
<reference evidence="2 3" key="1">
    <citation type="journal article" date="2020" name="Cell">
        <title>Large-Scale Comparative Analyses of Tick Genomes Elucidate Their Genetic Diversity and Vector Capacities.</title>
        <authorList>
            <consortium name="Tick Genome and Microbiome Consortium (TIGMIC)"/>
            <person name="Jia N."/>
            <person name="Wang J."/>
            <person name="Shi W."/>
            <person name="Du L."/>
            <person name="Sun Y."/>
            <person name="Zhan W."/>
            <person name="Jiang J.F."/>
            <person name="Wang Q."/>
            <person name="Zhang B."/>
            <person name="Ji P."/>
            <person name="Bell-Sakyi L."/>
            <person name="Cui X.M."/>
            <person name="Yuan T.T."/>
            <person name="Jiang B.G."/>
            <person name="Yang W.F."/>
            <person name="Lam T.T."/>
            <person name="Chang Q.C."/>
            <person name="Ding S.J."/>
            <person name="Wang X.J."/>
            <person name="Zhu J.G."/>
            <person name="Ruan X.D."/>
            <person name="Zhao L."/>
            <person name="Wei J.T."/>
            <person name="Ye R.Z."/>
            <person name="Que T.C."/>
            <person name="Du C.H."/>
            <person name="Zhou Y.H."/>
            <person name="Cheng J.X."/>
            <person name="Dai P.F."/>
            <person name="Guo W.B."/>
            <person name="Han X.H."/>
            <person name="Huang E.J."/>
            <person name="Li L.F."/>
            <person name="Wei W."/>
            <person name="Gao Y.C."/>
            <person name="Liu J.Z."/>
            <person name="Shao H.Z."/>
            <person name="Wang X."/>
            <person name="Wang C.C."/>
            <person name="Yang T.C."/>
            <person name="Huo Q.B."/>
            <person name="Li W."/>
            <person name="Chen H.Y."/>
            <person name="Chen S.E."/>
            <person name="Zhou L.G."/>
            <person name="Ni X.B."/>
            <person name="Tian J.H."/>
            <person name="Sheng Y."/>
            <person name="Liu T."/>
            <person name="Pan Y.S."/>
            <person name="Xia L.Y."/>
            <person name="Li J."/>
            <person name="Zhao F."/>
            <person name="Cao W.C."/>
        </authorList>
    </citation>
    <scope>NUCLEOTIDE SEQUENCE [LARGE SCALE GENOMIC DNA]</scope>
    <source>
        <strain evidence="2">HaeL-2018</strain>
    </source>
</reference>
<dbReference type="PANTHER" id="PTHR11733:SF241">
    <property type="entry name" value="GH26575P-RELATED"/>
    <property type="match status" value="1"/>
</dbReference>
<dbReference type="PROSITE" id="PS51885">
    <property type="entry name" value="NEPRILYSIN"/>
    <property type="match status" value="1"/>
</dbReference>
<dbReference type="VEuPathDB" id="VectorBase:HLOH_042141"/>
<dbReference type="AlphaFoldDB" id="A0A9J6GLZ3"/>
<proteinExistence type="predicted"/>
<dbReference type="GO" id="GO:0004222">
    <property type="term" value="F:metalloendopeptidase activity"/>
    <property type="evidence" value="ECO:0007669"/>
    <property type="project" value="InterPro"/>
</dbReference>
<dbReference type="InterPro" id="IPR024079">
    <property type="entry name" value="MetalloPept_cat_dom_sf"/>
</dbReference>
<dbReference type="Gene3D" id="3.40.390.10">
    <property type="entry name" value="Collagenase (Catalytic Domain)"/>
    <property type="match status" value="1"/>
</dbReference>
<dbReference type="Proteomes" id="UP000821853">
    <property type="component" value="Unassembled WGS sequence"/>
</dbReference>
<dbReference type="InterPro" id="IPR000718">
    <property type="entry name" value="Peptidase_M13"/>
</dbReference>
<dbReference type="GO" id="GO:0016485">
    <property type="term" value="P:protein processing"/>
    <property type="evidence" value="ECO:0007669"/>
    <property type="project" value="TreeGrafter"/>
</dbReference>
<sequence length="278" mass="30779">MSTCFPPKSVFTADGVAKLYADFGAAAHKSDKLSFIEYFTLYSETLRRYLGSERYEDVYRRRLTHVASQLTEYLYWPNLLPVSMAALQPPLHSMDGTYSMNFGGLGSYVMRELSRSFDTAGALADTQGSASAWWGPNKTSDYKGKLECYRPNSETGGKESGVAGANASNERPVELFSDLPALEAAFSAYTQALAETGEDVDVVQLSYLESYTGHQIFFLTYCHVMCGRSRHNAGRCNLPLRNFLPFAEAFHCPVGLGDEPAEEMQLLPELAHLKSCTC</sequence>
<accession>A0A9J6GLZ3</accession>
<name>A0A9J6GLZ3_HAELO</name>
<feature type="domain" description="Peptidase M13 C-terminal" evidence="1">
    <location>
        <begin position="78"/>
        <end position="255"/>
    </location>
</feature>
<dbReference type="PANTHER" id="PTHR11733">
    <property type="entry name" value="ZINC METALLOPROTEASE FAMILY M13 NEPRILYSIN-RELATED"/>
    <property type="match status" value="1"/>
</dbReference>
<dbReference type="Pfam" id="PF01431">
    <property type="entry name" value="Peptidase_M13"/>
    <property type="match status" value="1"/>
</dbReference>
<evidence type="ECO:0000313" key="3">
    <source>
        <dbReference type="Proteomes" id="UP000821853"/>
    </source>
</evidence>
<dbReference type="OrthoDB" id="6506819at2759"/>
<keyword evidence="3" id="KW-1185">Reference proteome</keyword>
<dbReference type="EMBL" id="JABSTR010000008">
    <property type="protein sequence ID" value="KAH9376363.1"/>
    <property type="molecule type" value="Genomic_DNA"/>
</dbReference>
<dbReference type="GO" id="GO:0005886">
    <property type="term" value="C:plasma membrane"/>
    <property type="evidence" value="ECO:0007669"/>
    <property type="project" value="TreeGrafter"/>
</dbReference>
<dbReference type="SUPFAM" id="SSF55486">
    <property type="entry name" value="Metalloproteases ('zincins'), catalytic domain"/>
    <property type="match status" value="1"/>
</dbReference>
<dbReference type="InterPro" id="IPR018497">
    <property type="entry name" value="Peptidase_M13_C"/>
</dbReference>
<comment type="caution">
    <text evidence="2">The sequence shown here is derived from an EMBL/GenBank/DDBJ whole genome shotgun (WGS) entry which is preliminary data.</text>
</comment>
<gene>
    <name evidence="2" type="ORF">HPB48_001750</name>
</gene>
<dbReference type="OMA" id="KQMAYSK"/>
<organism evidence="2 3">
    <name type="scientific">Haemaphysalis longicornis</name>
    <name type="common">Bush tick</name>
    <dbReference type="NCBI Taxonomy" id="44386"/>
    <lineage>
        <taxon>Eukaryota</taxon>
        <taxon>Metazoa</taxon>
        <taxon>Ecdysozoa</taxon>
        <taxon>Arthropoda</taxon>
        <taxon>Chelicerata</taxon>
        <taxon>Arachnida</taxon>
        <taxon>Acari</taxon>
        <taxon>Parasitiformes</taxon>
        <taxon>Ixodida</taxon>
        <taxon>Ixodoidea</taxon>
        <taxon>Ixodidae</taxon>
        <taxon>Haemaphysalinae</taxon>
        <taxon>Haemaphysalis</taxon>
    </lineage>
</organism>
<evidence type="ECO:0000313" key="2">
    <source>
        <dbReference type="EMBL" id="KAH9376363.1"/>
    </source>
</evidence>
<evidence type="ECO:0000259" key="1">
    <source>
        <dbReference type="Pfam" id="PF01431"/>
    </source>
</evidence>